<dbReference type="Gene3D" id="3.30.1490.20">
    <property type="entry name" value="ATP-grasp fold, A domain"/>
    <property type="match status" value="1"/>
</dbReference>
<dbReference type="InterPro" id="IPR032875">
    <property type="entry name" value="Succ_CoA_lig_flav_dom"/>
</dbReference>
<dbReference type="Gene3D" id="3.40.50.720">
    <property type="entry name" value="NAD(P)-binding Rossmann-like Domain"/>
    <property type="match status" value="1"/>
</dbReference>
<dbReference type="SUPFAM" id="SSF52210">
    <property type="entry name" value="Succinyl-CoA synthetase domains"/>
    <property type="match status" value="2"/>
</dbReference>
<sequence>MNAGHPLQPFFDPRSVAIIGASSDPDKLGGRPIRFLRDAGYTGRIFPINPKSDTVQGLKAYPTLADVPQAIDQALIIVPAPGALDALQACIAKGIRHVQVLSSGFAEEDDEGRERQRALAELAAAHGVRLIGPNCLGIVSVHNRFYATFSTALEALEPREGGISFATQSGAFGSCAYAQAIQRGLGIARIVATGNEADVDVAQCIDFLAADEKTRVICAAIEGCRDGDALRRALRRAAAAGKPVILMKVGTSSRGQVAAATHTGAVAGNDRIFDAVVRECGAWRATTIEQMLDIAYVCTQLAKPANNRAGILTVSGGIGVLMTDDAERLGVDIPVLAADVRRRAHELVPFAIGENPLDTTAQIGAVKNGVPRLAEVLLQDTDWSTLCIYLAQIPCDEKRFPAMLEGLADLRRRYPDRLIVLVGPYSERMRTDIEAEGLVIFSDPGRAMAAVGAACGMVARRCAMDLDECGADAHAPVPTDSDEAVRAGAGGSASQAGSGGRKASADPKVAPPFLGTRLDEVQAKQVLAQYGLPMLDETLCTDADTAVAAARRVGFPVVAKIVSADIPHKTEIGGVLLNLKDEDAVRSAYALLRQRAGQAPVSGVLIAPMCAPGTETILGVHVDPLFGPMVMFGLGGVAVELYQDVAFATAPLSEARAKALVGSVRASRLLDGWRGQAALDVPALVRALVALSELAYDWRDVLAGVDVNPFVLRQDGGVCLDALITLKEGG</sequence>
<dbReference type="OrthoDB" id="8664175at2"/>
<evidence type="ECO:0000256" key="2">
    <source>
        <dbReference type="PROSITE-ProRule" id="PRU00409"/>
    </source>
</evidence>
<gene>
    <name evidence="5" type="primary">yccU</name>
    <name evidence="5" type="ORF">SAMEA1982600_03123</name>
</gene>
<dbReference type="PROSITE" id="PS50975">
    <property type="entry name" value="ATP_GRASP"/>
    <property type="match status" value="1"/>
</dbReference>
<evidence type="ECO:0000256" key="3">
    <source>
        <dbReference type="SAM" id="MobiDB-lite"/>
    </source>
</evidence>
<dbReference type="Gene3D" id="3.40.50.261">
    <property type="entry name" value="Succinyl-CoA synthetase domains"/>
    <property type="match status" value="2"/>
</dbReference>
<evidence type="ECO:0000256" key="1">
    <source>
        <dbReference type="ARBA" id="ARBA00060888"/>
    </source>
</evidence>
<dbReference type="InterPro" id="IPR036291">
    <property type="entry name" value="NAD(P)-bd_dom_sf"/>
</dbReference>
<dbReference type="GO" id="GO:0046872">
    <property type="term" value="F:metal ion binding"/>
    <property type="evidence" value="ECO:0007669"/>
    <property type="project" value="InterPro"/>
</dbReference>
<dbReference type="InterPro" id="IPR003781">
    <property type="entry name" value="CoA-bd"/>
</dbReference>
<dbReference type="PANTHER" id="PTHR42793:SF4">
    <property type="entry name" value="BLL6376 PROTEIN"/>
    <property type="match status" value="1"/>
</dbReference>
<dbReference type="Pfam" id="PF13607">
    <property type="entry name" value="Succ_CoA_lig"/>
    <property type="match status" value="1"/>
</dbReference>
<dbReference type="InterPro" id="IPR011761">
    <property type="entry name" value="ATP-grasp"/>
</dbReference>
<dbReference type="RefSeq" id="WP_066414773.1">
    <property type="nucleotide sequence ID" value="NZ_FKBS01000017.1"/>
</dbReference>
<dbReference type="Gene3D" id="3.30.470.20">
    <property type="entry name" value="ATP-grasp fold, B domain"/>
    <property type="match status" value="1"/>
</dbReference>
<proteinExistence type="inferred from homology"/>
<dbReference type="SUPFAM" id="SSF56059">
    <property type="entry name" value="Glutathione synthetase ATP-binding domain-like"/>
    <property type="match status" value="1"/>
</dbReference>
<comment type="similarity">
    <text evidence="1">In the N-terminal section; belongs to the acetate CoA ligase alpha subunit family.</text>
</comment>
<evidence type="ECO:0000313" key="6">
    <source>
        <dbReference type="Proteomes" id="UP000077037"/>
    </source>
</evidence>
<feature type="domain" description="ATP-grasp" evidence="4">
    <location>
        <begin position="524"/>
        <end position="560"/>
    </location>
</feature>
<feature type="region of interest" description="Disordered" evidence="3">
    <location>
        <begin position="475"/>
        <end position="506"/>
    </location>
</feature>
<dbReference type="EMBL" id="FKBS01000017">
    <property type="protein sequence ID" value="SAI39792.1"/>
    <property type="molecule type" value="Genomic_DNA"/>
</dbReference>
<dbReference type="Proteomes" id="UP000077037">
    <property type="component" value="Unassembled WGS sequence"/>
</dbReference>
<accession>A0A157Q1N4</accession>
<keyword evidence="2" id="KW-0067">ATP-binding</keyword>
<organism evidence="5 6">
    <name type="scientific">Bordetella ansorpii</name>
    <dbReference type="NCBI Taxonomy" id="288768"/>
    <lineage>
        <taxon>Bacteria</taxon>
        <taxon>Pseudomonadati</taxon>
        <taxon>Pseudomonadota</taxon>
        <taxon>Betaproteobacteria</taxon>
        <taxon>Burkholderiales</taxon>
        <taxon>Alcaligenaceae</taxon>
        <taxon>Bordetella</taxon>
    </lineage>
</organism>
<protein>
    <submittedName>
        <fullName evidence="5">Acetyl-CoA synthetase</fullName>
    </submittedName>
</protein>
<name>A0A157Q1N4_9BORD</name>
<dbReference type="InterPro" id="IPR016102">
    <property type="entry name" value="Succinyl-CoA_synth-like"/>
</dbReference>
<dbReference type="InterPro" id="IPR013815">
    <property type="entry name" value="ATP_grasp_subdomain_1"/>
</dbReference>
<dbReference type="PANTHER" id="PTHR42793">
    <property type="entry name" value="COA BINDING DOMAIN CONTAINING PROTEIN"/>
    <property type="match status" value="1"/>
</dbReference>
<dbReference type="AlphaFoldDB" id="A0A157Q1N4"/>
<dbReference type="FunFam" id="3.30.1490.20:FF:000020">
    <property type="entry name" value="Protein lysine acetyltransferase"/>
    <property type="match status" value="1"/>
</dbReference>
<dbReference type="Pfam" id="PF13380">
    <property type="entry name" value="CoA_binding_2"/>
    <property type="match status" value="1"/>
</dbReference>
<keyword evidence="2" id="KW-0547">Nucleotide-binding</keyword>
<reference evidence="5 6" key="1">
    <citation type="submission" date="2016-03" db="EMBL/GenBank/DDBJ databases">
        <authorList>
            <consortium name="Pathogen Informatics"/>
        </authorList>
    </citation>
    <scope>NUCLEOTIDE SEQUENCE [LARGE SCALE GENOMIC DNA]</scope>
    <source>
        <strain evidence="5 6">NCTC13364</strain>
    </source>
</reference>
<evidence type="ECO:0000313" key="5">
    <source>
        <dbReference type="EMBL" id="SAI39792.1"/>
    </source>
</evidence>
<dbReference type="Pfam" id="PF13549">
    <property type="entry name" value="ATP-grasp_5"/>
    <property type="match status" value="1"/>
</dbReference>
<evidence type="ECO:0000259" key="4">
    <source>
        <dbReference type="PROSITE" id="PS50975"/>
    </source>
</evidence>
<dbReference type="SUPFAM" id="SSF51735">
    <property type="entry name" value="NAD(P)-binding Rossmann-fold domains"/>
    <property type="match status" value="1"/>
</dbReference>
<dbReference type="GO" id="GO:0005524">
    <property type="term" value="F:ATP binding"/>
    <property type="evidence" value="ECO:0007669"/>
    <property type="project" value="UniProtKB-UniRule"/>
</dbReference>
<dbReference type="SMART" id="SM00881">
    <property type="entry name" value="CoA_binding"/>
    <property type="match status" value="1"/>
</dbReference>